<keyword evidence="1" id="KW-1133">Transmembrane helix</keyword>
<keyword evidence="1" id="KW-0472">Membrane</keyword>
<proteinExistence type="predicted"/>
<sequence length="117" mass="13855">MESSHQQCEHEKNSKRLALIAKVFFPSIAVVSALIYQQYRFSVDTIEVEIFSKNITWTEYCGEYQCIESPQFNIITLEEHFTTSEDIYHQIEPNNTYFLSIKGWTLFKSKRKVVKVY</sequence>
<accession>A0A3E0UG93</accession>
<evidence type="ECO:0000313" key="2">
    <source>
        <dbReference type="EMBL" id="REL35175.1"/>
    </source>
</evidence>
<dbReference type="EMBL" id="QUOV01000001">
    <property type="protein sequence ID" value="REL35175.1"/>
    <property type="molecule type" value="Genomic_DNA"/>
</dbReference>
<protein>
    <submittedName>
        <fullName evidence="2">Uncharacterized protein</fullName>
    </submittedName>
</protein>
<name>A0A3E0UG93_9GAMM</name>
<organism evidence="2 3">
    <name type="scientific">Thalassotalea euphylliae</name>
    <dbReference type="NCBI Taxonomy" id="1655234"/>
    <lineage>
        <taxon>Bacteria</taxon>
        <taxon>Pseudomonadati</taxon>
        <taxon>Pseudomonadota</taxon>
        <taxon>Gammaproteobacteria</taxon>
        <taxon>Alteromonadales</taxon>
        <taxon>Colwelliaceae</taxon>
        <taxon>Thalassotalea</taxon>
    </lineage>
</organism>
<feature type="transmembrane region" description="Helical" evidence="1">
    <location>
        <begin position="17"/>
        <end position="36"/>
    </location>
</feature>
<comment type="caution">
    <text evidence="2">The sequence shown here is derived from an EMBL/GenBank/DDBJ whole genome shotgun (WGS) entry which is preliminary data.</text>
</comment>
<dbReference type="AlphaFoldDB" id="A0A3E0UG93"/>
<gene>
    <name evidence="2" type="ORF">DXX92_07285</name>
</gene>
<keyword evidence="1" id="KW-0812">Transmembrane</keyword>
<evidence type="ECO:0000313" key="3">
    <source>
        <dbReference type="Proteomes" id="UP000256999"/>
    </source>
</evidence>
<dbReference type="Proteomes" id="UP000256999">
    <property type="component" value="Unassembled WGS sequence"/>
</dbReference>
<evidence type="ECO:0000256" key="1">
    <source>
        <dbReference type="SAM" id="Phobius"/>
    </source>
</evidence>
<reference evidence="2 3" key="1">
    <citation type="submission" date="2018-08" db="EMBL/GenBank/DDBJ databases">
        <title>Thalassotalea euphylliae genome.</title>
        <authorList>
            <person name="Summers S."/>
            <person name="Rice S.A."/>
            <person name="Freckelton M.L."/>
            <person name="Nedved B.T."/>
            <person name="Hadfield M.G."/>
        </authorList>
    </citation>
    <scope>NUCLEOTIDE SEQUENCE [LARGE SCALE GENOMIC DNA]</scope>
    <source>
        <strain evidence="2 3">H2</strain>
    </source>
</reference>
<dbReference type="RefSeq" id="WP_115999849.1">
    <property type="nucleotide sequence ID" value="NZ_QUOV01000001.1"/>
</dbReference>